<protein>
    <recommendedName>
        <fullName evidence="1">SNTX MACPF/CDC-like domain-containing protein</fullName>
    </recommendedName>
</protein>
<dbReference type="Pfam" id="PF24674">
    <property type="entry name" value="MACPF_SNTX"/>
    <property type="match status" value="1"/>
</dbReference>
<feature type="domain" description="SNTX MACPF/CDC-like" evidence="1">
    <location>
        <begin position="109"/>
        <end position="358"/>
    </location>
</feature>
<evidence type="ECO:0000259" key="1">
    <source>
        <dbReference type="Pfam" id="PF24674"/>
    </source>
</evidence>
<evidence type="ECO:0000313" key="2">
    <source>
        <dbReference type="Proteomes" id="UP000887578"/>
    </source>
</evidence>
<reference evidence="3" key="1">
    <citation type="submission" date="2022-11" db="UniProtKB">
        <authorList>
            <consortium name="WormBaseParasite"/>
        </authorList>
    </citation>
    <scope>IDENTIFICATION</scope>
</reference>
<dbReference type="AlphaFoldDB" id="A0A914QFL4"/>
<accession>A0A914QFL4</accession>
<dbReference type="WBParaSite" id="PDA_v2.g28229.t1">
    <property type="protein sequence ID" value="PDA_v2.g28229.t1"/>
    <property type="gene ID" value="PDA_v2.g28229"/>
</dbReference>
<evidence type="ECO:0000313" key="3">
    <source>
        <dbReference type="WBParaSite" id="PDA_v2.g28229.t1"/>
    </source>
</evidence>
<dbReference type="InterPro" id="IPR056072">
    <property type="entry name" value="SNTX_MACPF/CDC-like_dom"/>
</dbReference>
<dbReference type="PANTHER" id="PTHR31594">
    <property type="entry name" value="AIG1-TYPE G DOMAIN-CONTAINING PROTEIN"/>
    <property type="match status" value="1"/>
</dbReference>
<sequence>MIFVQKNQMKKDDSKNESTLSLHISSYENSIEDKNEQNDYGEIPKTESKQIKQGLWNIGNNGIYGSTSNNPFEFPRQQSDQVHEPEVSEFKASQTLVNPNSIVRTSCSITRPADGDKIHLLGAFLDANYGNYINGKSLFSCNIHDKANVNPKESYSLNHTFKKSFKEIREILGIDGGFALGFLSGAIKAKGQGKYLASSSSTEREIEFKLVFKMTTVYEQIILNDVSVKCHITSDVLKNLRATHVLTGITYGATLIINVKYELARNETIKDVEGKLMAKLGKNFLVKAEGEVKMNIDENDAKEFEHCEFVLVSDGFIPEGGTVFQSIQEVAAFISTIPYLVKKKNDGKGVPVSYHFAPTCDIPPPDSPKLNVYNEIDEGITSKALEVLHEMNESKNYLSEKESNLKDNEDFIEDNYFQLLSSKKEENQELCAEIKYKLSIMIPQITQCEKPDTAIRDEVKKYSKSDLTFSKIKSFYKKEFKSCELKIQQIQRLKEANEDIIFVGKETSAEDVFMYLKSYHILFFNCDDSVNRLENLKLFMKLSSKNVTKINSVVPVNSAAGVVREENKFVFVDSQLNTEARAFLNIPEGNRICKYVNANCVDPDCLQTWKEDLSTCFVQCTVKPQYPREKPNKRVDFDLCCPGSLHGGRYCCDKKECEWYCFDCQKRMQFGFDGNLYCNCGFAPISSFEYRCSDPLHDSDKFIKHDPQKLNELVSKIRVNNDMNILLLSEPGIDTLAWIQDFVMSLNHPNEGIININRSDIGGLRVYDGRYGKKTLRYIDISDVCDFDSFFHRREDIVKTWQEVSKFDELHGIIVLLKPDNSDFSNRRKKYIMNGLLSTLPSSALKNIVFCVTPANDDSYRPDIILKPYIKEINHDPNINVDFTPETVYYIGDDKNLEKKIKESRRFFNHFENDVKPYNIENDAIMRNMMIRRNNGECYYLDPLQMLAITGNPLAFLVPGLCYSIYHK</sequence>
<dbReference type="InterPro" id="IPR052090">
    <property type="entry name" value="Cytolytic_pore-forming_toxin"/>
</dbReference>
<organism evidence="2 3">
    <name type="scientific">Panagrolaimus davidi</name>
    <dbReference type="NCBI Taxonomy" id="227884"/>
    <lineage>
        <taxon>Eukaryota</taxon>
        <taxon>Metazoa</taxon>
        <taxon>Ecdysozoa</taxon>
        <taxon>Nematoda</taxon>
        <taxon>Chromadorea</taxon>
        <taxon>Rhabditida</taxon>
        <taxon>Tylenchina</taxon>
        <taxon>Panagrolaimomorpha</taxon>
        <taxon>Panagrolaimoidea</taxon>
        <taxon>Panagrolaimidae</taxon>
        <taxon>Panagrolaimus</taxon>
    </lineage>
</organism>
<dbReference type="PANTHER" id="PTHR31594:SF14">
    <property type="entry name" value="FIBRONECTIN TYPE-III DOMAIN-CONTAINING PROTEIN"/>
    <property type="match status" value="1"/>
</dbReference>
<proteinExistence type="predicted"/>
<name>A0A914QFL4_9BILA</name>
<keyword evidence="2" id="KW-1185">Reference proteome</keyword>
<dbReference type="Proteomes" id="UP000887578">
    <property type="component" value="Unplaced"/>
</dbReference>